<dbReference type="Proteomes" id="UP000622552">
    <property type="component" value="Unassembled WGS sequence"/>
</dbReference>
<evidence type="ECO:0000313" key="4">
    <source>
        <dbReference type="Proteomes" id="UP000622552"/>
    </source>
</evidence>
<dbReference type="RefSeq" id="WP_197004982.1">
    <property type="nucleotide sequence ID" value="NZ_BONS01000017.1"/>
</dbReference>
<feature type="domain" description="SAV-6107-like HEPN" evidence="2">
    <location>
        <begin position="28"/>
        <end position="125"/>
    </location>
</feature>
<dbReference type="InterPro" id="IPR040891">
    <property type="entry name" value="HEPN_SAV_6107"/>
</dbReference>
<feature type="region of interest" description="Disordered" evidence="1">
    <location>
        <begin position="136"/>
        <end position="159"/>
    </location>
</feature>
<name>A0A8J7KLN9_9ACTN</name>
<evidence type="ECO:0000256" key="1">
    <source>
        <dbReference type="SAM" id="MobiDB-lite"/>
    </source>
</evidence>
<evidence type="ECO:0000259" key="2">
    <source>
        <dbReference type="Pfam" id="PF18726"/>
    </source>
</evidence>
<dbReference type="AlphaFoldDB" id="A0A8J7KLN9"/>
<sequence>MLTIPAHAFPQRTPLELFALARRGLAEAAAATTDEERYATAHLAALRAAAAVVAARARPAPGGRGRPTSVWGLLTLVAPELSDWAAQFAAGARRRAIAEAGVPGAVTHQESERLMVEAERFVAIVADALALTHRSTVAPQQRSAATGPLRSAVALPRAA</sequence>
<comment type="caution">
    <text evidence="3">The sequence shown here is derived from an EMBL/GenBank/DDBJ whole genome shotgun (WGS) entry which is preliminary data.</text>
</comment>
<accession>A0A8J7KLN9</accession>
<reference evidence="3" key="1">
    <citation type="submission" date="2020-11" db="EMBL/GenBank/DDBJ databases">
        <title>Sequencing the genomes of 1000 actinobacteria strains.</title>
        <authorList>
            <person name="Klenk H.-P."/>
        </authorList>
    </citation>
    <scope>NUCLEOTIDE SEQUENCE</scope>
    <source>
        <strain evidence="3">DSM 45356</strain>
    </source>
</reference>
<proteinExistence type="predicted"/>
<dbReference type="Pfam" id="PF18726">
    <property type="entry name" value="HEPN_SAV_6107"/>
    <property type="match status" value="1"/>
</dbReference>
<dbReference type="EMBL" id="JADOUF010000001">
    <property type="protein sequence ID" value="MBG6138201.1"/>
    <property type="molecule type" value="Genomic_DNA"/>
</dbReference>
<evidence type="ECO:0000313" key="3">
    <source>
        <dbReference type="EMBL" id="MBG6138201.1"/>
    </source>
</evidence>
<gene>
    <name evidence="3" type="ORF">IW245_004395</name>
</gene>
<organism evidence="3 4">
    <name type="scientific">Longispora fulva</name>
    <dbReference type="NCBI Taxonomy" id="619741"/>
    <lineage>
        <taxon>Bacteria</taxon>
        <taxon>Bacillati</taxon>
        <taxon>Actinomycetota</taxon>
        <taxon>Actinomycetes</taxon>
        <taxon>Micromonosporales</taxon>
        <taxon>Micromonosporaceae</taxon>
        <taxon>Longispora</taxon>
    </lineage>
</organism>
<keyword evidence="4" id="KW-1185">Reference proteome</keyword>
<protein>
    <recommendedName>
        <fullName evidence="2">SAV-6107-like HEPN domain-containing protein</fullName>
    </recommendedName>
</protein>